<gene>
    <name evidence="1" type="ORF">S12H4_21425</name>
</gene>
<dbReference type="AlphaFoldDB" id="X1SVN9"/>
<proteinExistence type="predicted"/>
<evidence type="ECO:0008006" key="2">
    <source>
        <dbReference type="Google" id="ProtNLM"/>
    </source>
</evidence>
<reference evidence="1" key="1">
    <citation type="journal article" date="2014" name="Front. Microbiol.">
        <title>High frequency of phylogenetically diverse reductive dehalogenase-homologous genes in deep subseafloor sedimentary metagenomes.</title>
        <authorList>
            <person name="Kawai M."/>
            <person name="Futagami T."/>
            <person name="Toyoda A."/>
            <person name="Takaki Y."/>
            <person name="Nishi S."/>
            <person name="Hori S."/>
            <person name="Arai W."/>
            <person name="Tsubouchi T."/>
            <person name="Morono Y."/>
            <person name="Uchiyama I."/>
            <person name="Ito T."/>
            <person name="Fujiyama A."/>
            <person name="Inagaki F."/>
            <person name="Takami H."/>
        </authorList>
    </citation>
    <scope>NUCLEOTIDE SEQUENCE</scope>
    <source>
        <strain evidence="1">Expedition CK06-06</strain>
    </source>
</reference>
<dbReference type="InterPro" id="IPR036890">
    <property type="entry name" value="HATPase_C_sf"/>
</dbReference>
<comment type="caution">
    <text evidence="1">The sequence shown here is derived from an EMBL/GenBank/DDBJ whole genome shotgun (WGS) entry which is preliminary data.</text>
</comment>
<name>X1SVN9_9ZZZZ</name>
<sequence>TNKTRENNRRGSVMADIEKGSGVSKLRPRARLLRTFGDELISSETVAVIELVKNAYDADATRVWVYFHEPLEIGKGMIEVIDNGHGMDLETIRTTWMEPATLMRKRSRFSEKFSRRVLGEKGIGRFASSRLAEKLEVITRRSGTDSETRVTFDWNQFDDEEKFLDQIEVMWEQSKPKEICPGGVIEGLWDKSKKLDKNLLFPCYIYDQLPLPYLCLSKVLPYSMQNI</sequence>
<organism evidence="1">
    <name type="scientific">marine sediment metagenome</name>
    <dbReference type="NCBI Taxonomy" id="412755"/>
    <lineage>
        <taxon>unclassified sequences</taxon>
        <taxon>metagenomes</taxon>
        <taxon>ecological metagenomes</taxon>
    </lineage>
</organism>
<dbReference type="Gene3D" id="3.30.565.10">
    <property type="entry name" value="Histidine kinase-like ATPase, C-terminal domain"/>
    <property type="match status" value="1"/>
</dbReference>
<feature type="non-terminal residue" evidence="1">
    <location>
        <position position="1"/>
    </location>
</feature>
<evidence type="ECO:0000313" key="1">
    <source>
        <dbReference type="EMBL" id="GAI83206.1"/>
    </source>
</evidence>
<protein>
    <recommendedName>
        <fullName evidence="2">Histidine kinase/HSP90-like ATPase domain-containing protein</fullName>
    </recommendedName>
</protein>
<dbReference type="SUPFAM" id="SSF55874">
    <property type="entry name" value="ATPase domain of HSP90 chaperone/DNA topoisomerase II/histidine kinase"/>
    <property type="match status" value="1"/>
</dbReference>
<dbReference type="EMBL" id="BARW01011017">
    <property type="protein sequence ID" value="GAI83206.1"/>
    <property type="molecule type" value="Genomic_DNA"/>
</dbReference>
<dbReference type="Pfam" id="PF13589">
    <property type="entry name" value="HATPase_c_3"/>
    <property type="match status" value="1"/>
</dbReference>
<accession>X1SVN9</accession>